<evidence type="ECO:0000313" key="3">
    <source>
        <dbReference type="Proteomes" id="UP001283361"/>
    </source>
</evidence>
<evidence type="ECO:0000313" key="2">
    <source>
        <dbReference type="EMBL" id="KAK3782156.1"/>
    </source>
</evidence>
<feature type="signal peptide" evidence="1">
    <location>
        <begin position="1"/>
        <end position="16"/>
    </location>
</feature>
<organism evidence="2 3">
    <name type="scientific">Elysia crispata</name>
    <name type="common">lettuce slug</name>
    <dbReference type="NCBI Taxonomy" id="231223"/>
    <lineage>
        <taxon>Eukaryota</taxon>
        <taxon>Metazoa</taxon>
        <taxon>Spiralia</taxon>
        <taxon>Lophotrochozoa</taxon>
        <taxon>Mollusca</taxon>
        <taxon>Gastropoda</taxon>
        <taxon>Heterobranchia</taxon>
        <taxon>Euthyneura</taxon>
        <taxon>Panpulmonata</taxon>
        <taxon>Sacoglossa</taxon>
        <taxon>Placobranchoidea</taxon>
        <taxon>Plakobranchidae</taxon>
        <taxon>Elysia</taxon>
    </lineage>
</organism>
<protein>
    <submittedName>
        <fullName evidence="2">Uncharacterized protein</fullName>
    </submittedName>
</protein>
<dbReference type="Proteomes" id="UP001283361">
    <property type="component" value="Unassembled WGS sequence"/>
</dbReference>
<sequence length="136" mass="15521">MRCWICLAFIISLCQGKADLILYIVSLEWLSGPESLTLTRIGVNVQQTMPYLYLKNNRQGNCDWPLATIALNLPQLLLSQPQRDTVTQGKPVKMRRLTHVSNDYYLKTQSNDFLRRLRSTLDLPASAPLSLEEGQQ</sequence>
<reference evidence="2" key="1">
    <citation type="journal article" date="2023" name="G3 (Bethesda)">
        <title>A reference genome for the long-term kleptoplast-retaining sea slug Elysia crispata morphotype clarki.</title>
        <authorList>
            <person name="Eastman K.E."/>
            <person name="Pendleton A.L."/>
            <person name="Shaikh M.A."/>
            <person name="Suttiyut T."/>
            <person name="Ogas R."/>
            <person name="Tomko P."/>
            <person name="Gavelis G."/>
            <person name="Widhalm J.R."/>
            <person name="Wisecaver J.H."/>
        </authorList>
    </citation>
    <scope>NUCLEOTIDE SEQUENCE</scope>
    <source>
        <strain evidence="2">ECLA1</strain>
    </source>
</reference>
<name>A0AAE1A822_9GAST</name>
<gene>
    <name evidence="2" type="ORF">RRG08_032908</name>
</gene>
<dbReference type="EMBL" id="JAWDGP010002535">
    <property type="protein sequence ID" value="KAK3782156.1"/>
    <property type="molecule type" value="Genomic_DNA"/>
</dbReference>
<evidence type="ECO:0000256" key="1">
    <source>
        <dbReference type="SAM" id="SignalP"/>
    </source>
</evidence>
<accession>A0AAE1A822</accession>
<feature type="chain" id="PRO_5042284966" evidence="1">
    <location>
        <begin position="17"/>
        <end position="136"/>
    </location>
</feature>
<keyword evidence="3" id="KW-1185">Reference proteome</keyword>
<dbReference type="AlphaFoldDB" id="A0AAE1A822"/>
<comment type="caution">
    <text evidence="2">The sequence shown here is derived from an EMBL/GenBank/DDBJ whole genome shotgun (WGS) entry which is preliminary data.</text>
</comment>
<keyword evidence="1" id="KW-0732">Signal</keyword>
<proteinExistence type="predicted"/>